<reference evidence="1 2" key="1">
    <citation type="submission" date="2016-10" db="EMBL/GenBank/DDBJ databases">
        <authorList>
            <person name="de Groot N.N."/>
        </authorList>
    </citation>
    <scope>NUCLEOTIDE SEQUENCE [LARGE SCALE GENOMIC DNA]</scope>
    <source>
        <strain evidence="1 2">DSM 40306</strain>
    </source>
</reference>
<accession>A0A1H5HN35</accession>
<proteinExistence type="predicted"/>
<dbReference type="GeneID" id="95516995"/>
<name>A0A1H5HN35_9ACTN</name>
<dbReference type="RefSeq" id="WP_279628628.1">
    <property type="nucleotide sequence ID" value="NZ_FNTD01000004.1"/>
</dbReference>
<dbReference type="EMBL" id="FNTD01000004">
    <property type="protein sequence ID" value="SEE29413.1"/>
    <property type="molecule type" value="Genomic_DNA"/>
</dbReference>
<dbReference type="AlphaFoldDB" id="A0A1H5HN35"/>
<gene>
    <name evidence="1" type="ORF">SAMN04490357_7560</name>
</gene>
<dbReference type="STRING" id="67331.SAMN04490357_7560"/>
<evidence type="ECO:0000313" key="2">
    <source>
        <dbReference type="Proteomes" id="UP000182375"/>
    </source>
</evidence>
<sequence length="41" mass="4289">MIRARAGQRAAAALRAVESGLSLPQRLLDAGFGPDCPVSEH</sequence>
<evidence type="ECO:0000313" key="1">
    <source>
        <dbReference type="EMBL" id="SEE29413.1"/>
    </source>
</evidence>
<organism evidence="1 2">
    <name type="scientific">Streptomyces misionensis</name>
    <dbReference type="NCBI Taxonomy" id="67331"/>
    <lineage>
        <taxon>Bacteria</taxon>
        <taxon>Bacillati</taxon>
        <taxon>Actinomycetota</taxon>
        <taxon>Actinomycetes</taxon>
        <taxon>Kitasatosporales</taxon>
        <taxon>Streptomycetaceae</taxon>
        <taxon>Streptomyces</taxon>
    </lineage>
</organism>
<dbReference type="Proteomes" id="UP000182375">
    <property type="component" value="Unassembled WGS sequence"/>
</dbReference>
<protein>
    <submittedName>
        <fullName evidence="1">Uncharacterized protein</fullName>
    </submittedName>
</protein>